<name>A0A0B7A7T3_9EUPU</name>
<accession>A0A0B7A7T3</accession>
<evidence type="ECO:0000313" key="1">
    <source>
        <dbReference type="EMBL" id="CEK76030.1"/>
    </source>
</evidence>
<proteinExistence type="predicted"/>
<sequence>MIEKLVPVIIAKKPVDVNIGRYHLESSWLVVPDLSGPSKTLLMADASVLLNLKTEICNNTAYWLVLSTHLLKKYLSCV</sequence>
<dbReference type="EMBL" id="HACG01029165">
    <property type="protein sequence ID" value="CEK76030.1"/>
    <property type="molecule type" value="Transcribed_RNA"/>
</dbReference>
<gene>
    <name evidence="1" type="primary">ORF98088</name>
</gene>
<dbReference type="AlphaFoldDB" id="A0A0B7A7T3"/>
<organism evidence="1">
    <name type="scientific">Arion vulgaris</name>
    <dbReference type="NCBI Taxonomy" id="1028688"/>
    <lineage>
        <taxon>Eukaryota</taxon>
        <taxon>Metazoa</taxon>
        <taxon>Spiralia</taxon>
        <taxon>Lophotrochozoa</taxon>
        <taxon>Mollusca</taxon>
        <taxon>Gastropoda</taxon>
        <taxon>Heterobranchia</taxon>
        <taxon>Euthyneura</taxon>
        <taxon>Panpulmonata</taxon>
        <taxon>Eupulmonata</taxon>
        <taxon>Stylommatophora</taxon>
        <taxon>Helicina</taxon>
        <taxon>Arionoidea</taxon>
        <taxon>Arionidae</taxon>
        <taxon>Arion</taxon>
    </lineage>
</organism>
<protein>
    <submittedName>
        <fullName evidence="1">Uncharacterized protein</fullName>
    </submittedName>
</protein>
<reference evidence="1" key="1">
    <citation type="submission" date="2014-12" db="EMBL/GenBank/DDBJ databases">
        <title>Insight into the proteome of Arion vulgaris.</title>
        <authorList>
            <person name="Aradska J."/>
            <person name="Bulat T."/>
            <person name="Smidak R."/>
            <person name="Sarate P."/>
            <person name="Gangsoo J."/>
            <person name="Sialana F."/>
            <person name="Bilban M."/>
            <person name="Lubec G."/>
        </authorList>
    </citation>
    <scope>NUCLEOTIDE SEQUENCE</scope>
    <source>
        <tissue evidence="1">Skin</tissue>
    </source>
</reference>